<dbReference type="Pfam" id="PF07687">
    <property type="entry name" value="M20_dimer"/>
    <property type="match status" value="1"/>
</dbReference>
<gene>
    <name evidence="4" type="ORF">H9784_03550</name>
</gene>
<evidence type="ECO:0000256" key="1">
    <source>
        <dbReference type="ARBA" id="ARBA00022801"/>
    </source>
</evidence>
<dbReference type="GO" id="GO:0005737">
    <property type="term" value="C:cytoplasm"/>
    <property type="evidence" value="ECO:0007669"/>
    <property type="project" value="TreeGrafter"/>
</dbReference>
<keyword evidence="2" id="KW-0479">Metal-binding</keyword>
<proteinExistence type="predicted"/>
<keyword evidence="2" id="KW-0464">Manganese</keyword>
<dbReference type="GO" id="GO:0016805">
    <property type="term" value="F:dipeptidase activity"/>
    <property type="evidence" value="ECO:0007669"/>
    <property type="project" value="TreeGrafter"/>
</dbReference>
<feature type="binding site" evidence="2">
    <location>
        <position position="199"/>
    </location>
    <ligand>
        <name>Mn(2+)</name>
        <dbReference type="ChEBI" id="CHEBI:29035"/>
        <label>2</label>
    </ligand>
</feature>
<feature type="binding site" evidence="2">
    <location>
        <position position="144"/>
    </location>
    <ligand>
        <name>Mn(2+)</name>
        <dbReference type="ChEBI" id="CHEBI:29035"/>
        <label>2</label>
    </ligand>
</feature>
<accession>A0A9D2HM12</accession>
<dbReference type="PANTHER" id="PTHR30575:SF3">
    <property type="entry name" value="PEPTIDASE M20 DIMERISATION DOMAIN-CONTAINING PROTEIN"/>
    <property type="match status" value="1"/>
</dbReference>
<dbReference type="InterPro" id="IPR052030">
    <property type="entry name" value="Peptidase_M20/M20A_hydrolases"/>
</dbReference>
<keyword evidence="1" id="KW-0378">Hydrolase</keyword>
<dbReference type="Proteomes" id="UP000823821">
    <property type="component" value="Unassembled WGS sequence"/>
</dbReference>
<reference evidence="4" key="2">
    <citation type="submission" date="2021-04" db="EMBL/GenBank/DDBJ databases">
        <authorList>
            <person name="Gilroy R."/>
        </authorList>
    </citation>
    <scope>NUCLEOTIDE SEQUENCE</scope>
    <source>
        <strain evidence="4">5032</strain>
    </source>
</reference>
<dbReference type="AlphaFoldDB" id="A0A9D2HM12"/>
<dbReference type="InterPro" id="IPR002933">
    <property type="entry name" value="Peptidase_M20"/>
</dbReference>
<dbReference type="GO" id="GO:0046872">
    <property type="term" value="F:metal ion binding"/>
    <property type="evidence" value="ECO:0007669"/>
    <property type="project" value="UniProtKB-KW"/>
</dbReference>
<evidence type="ECO:0000313" key="4">
    <source>
        <dbReference type="EMBL" id="HJA78637.1"/>
    </source>
</evidence>
<protein>
    <submittedName>
        <fullName evidence="4">Amidohydrolase</fullName>
    </submittedName>
</protein>
<dbReference type="SUPFAM" id="SSF55031">
    <property type="entry name" value="Bacterial exopeptidase dimerisation domain"/>
    <property type="match status" value="1"/>
</dbReference>
<dbReference type="InterPro" id="IPR017439">
    <property type="entry name" value="Amidohydrolase"/>
</dbReference>
<dbReference type="PIRSF" id="PIRSF005962">
    <property type="entry name" value="Pept_M20D_amidohydro"/>
    <property type="match status" value="1"/>
</dbReference>
<comment type="caution">
    <text evidence="4">The sequence shown here is derived from an EMBL/GenBank/DDBJ whole genome shotgun (WGS) entry which is preliminary data.</text>
</comment>
<evidence type="ECO:0000313" key="5">
    <source>
        <dbReference type="Proteomes" id="UP000823821"/>
    </source>
</evidence>
<dbReference type="InterPro" id="IPR036264">
    <property type="entry name" value="Bact_exopeptidase_dim_dom"/>
</dbReference>
<reference evidence="4" key="1">
    <citation type="journal article" date="2021" name="PeerJ">
        <title>Extensive microbial diversity within the chicken gut microbiome revealed by metagenomics and culture.</title>
        <authorList>
            <person name="Gilroy R."/>
            <person name="Ravi A."/>
            <person name="Getino M."/>
            <person name="Pursley I."/>
            <person name="Horton D.L."/>
            <person name="Alikhan N.F."/>
            <person name="Baker D."/>
            <person name="Gharbi K."/>
            <person name="Hall N."/>
            <person name="Watson M."/>
            <person name="Adriaenssens E.M."/>
            <person name="Foster-Nyarko E."/>
            <person name="Jarju S."/>
            <person name="Secka A."/>
            <person name="Antonio M."/>
            <person name="Oren A."/>
            <person name="Chaudhuri R.R."/>
            <person name="La Ragione R."/>
            <person name="Hildebrand F."/>
            <person name="Pallen M.J."/>
        </authorList>
    </citation>
    <scope>NUCLEOTIDE SEQUENCE</scope>
    <source>
        <strain evidence="4">5032</strain>
    </source>
</reference>
<evidence type="ECO:0000259" key="3">
    <source>
        <dbReference type="Pfam" id="PF07687"/>
    </source>
</evidence>
<sequence>MKAEEIRTALPRWRREFHAHAEEGWTEFWTTARVAGILQSLRLAPRVGAEVLDRAARMGLPAPQRLAAAQRRARREGADESLLARMHGCTGVVADVGPATAPVALALRFDLDALPLVESHCPEHAPAAGGYASLHAGQCHACGHDAHTALGLGLAARLQSGPPLRRRIRLIFQPAEEGVRGAAALLAQVRDVPRFLALHVGLGLPSGELTTGAMSLMASTKFDAVFSGRAAHAAKAPHLGRDALKGAAAALLGLHALPRCGSGENRVHVGELRGGGARNVVADKAVLRGETRAANGEMAEDLYARARDVLEGAAAMYGLDCRINVVGSTPDADSDADFAAELAAIARELRTEQGKALFRQVRESAVMGASDDAAVFMRAVQASGGKAAYAILGCTLAAGHHAPRFDLDEDCLWPGLLWLEAVCRRLATARGQAAPAMPRPLSGIPHMA</sequence>
<dbReference type="GO" id="GO:0046657">
    <property type="term" value="P:folic acid catabolic process"/>
    <property type="evidence" value="ECO:0007669"/>
    <property type="project" value="TreeGrafter"/>
</dbReference>
<feature type="binding site" evidence="2">
    <location>
        <position position="401"/>
    </location>
    <ligand>
        <name>Mn(2+)</name>
        <dbReference type="ChEBI" id="CHEBI:29035"/>
        <label>2</label>
    </ligand>
</feature>
<comment type="cofactor">
    <cofactor evidence="2">
        <name>Mn(2+)</name>
        <dbReference type="ChEBI" id="CHEBI:29035"/>
    </cofactor>
    <text evidence="2">The Mn(2+) ion enhances activity.</text>
</comment>
<feature type="binding site" evidence="2">
    <location>
        <position position="177"/>
    </location>
    <ligand>
        <name>Mn(2+)</name>
        <dbReference type="ChEBI" id="CHEBI:29035"/>
        <label>2</label>
    </ligand>
</feature>
<evidence type="ECO:0000256" key="2">
    <source>
        <dbReference type="PIRSR" id="PIRSR005962-1"/>
    </source>
</evidence>
<dbReference type="SUPFAM" id="SSF53187">
    <property type="entry name" value="Zn-dependent exopeptidases"/>
    <property type="match status" value="1"/>
</dbReference>
<feature type="binding site" evidence="2">
    <location>
        <position position="142"/>
    </location>
    <ligand>
        <name>Mn(2+)</name>
        <dbReference type="ChEBI" id="CHEBI:29035"/>
        <label>2</label>
    </ligand>
</feature>
<dbReference type="Gene3D" id="3.40.630.10">
    <property type="entry name" value="Zn peptidases"/>
    <property type="match status" value="2"/>
</dbReference>
<name>A0A9D2HM12_9BACT</name>
<dbReference type="NCBIfam" id="TIGR01891">
    <property type="entry name" value="amidohydrolases"/>
    <property type="match status" value="1"/>
</dbReference>
<dbReference type="InterPro" id="IPR011650">
    <property type="entry name" value="Peptidase_M20_dimer"/>
</dbReference>
<dbReference type="GO" id="GO:0071713">
    <property type="term" value="F:para-aminobenzoyl-glutamate hydrolase activity"/>
    <property type="evidence" value="ECO:0007669"/>
    <property type="project" value="TreeGrafter"/>
</dbReference>
<feature type="domain" description="Peptidase M20 dimerisation" evidence="3">
    <location>
        <begin position="222"/>
        <end position="313"/>
    </location>
</feature>
<organism evidence="4 5">
    <name type="scientific">Candidatus Desulfovibrio intestinavium</name>
    <dbReference type="NCBI Taxonomy" id="2838534"/>
    <lineage>
        <taxon>Bacteria</taxon>
        <taxon>Pseudomonadati</taxon>
        <taxon>Thermodesulfobacteriota</taxon>
        <taxon>Desulfovibrionia</taxon>
        <taxon>Desulfovibrionales</taxon>
        <taxon>Desulfovibrionaceae</taxon>
        <taxon>Desulfovibrio</taxon>
    </lineage>
</organism>
<dbReference type="Pfam" id="PF01546">
    <property type="entry name" value="Peptidase_M20"/>
    <property type="match status" value="1"/>
</dbReference>
<dbReference type="PANTHER" id="PTHR30575">
    <property type="entry name" value="PEPTIDASE M20"/>
    <property type="match status" value="1"/>
</dbReference>
<dbReference type="EMBL" id="DWZD01000020">
    <property type="protein sequence ID" value="HJA78637.1"/>
    <property type="molecule type" value="Genomic_DNA"/>
</dbReference>